<dbReference type="PANTHER" id="PTHR43042">
    <property type="entry name" value="SAM-DEPENDENT METHYLTRANSFERASE"/>
    <property type="match status" value="1"/>
</dbReference>
<evidence type="ECO:0000256" key="2">
    <source>
        <dbReference type="ARBA" id="ARBA00022679"/>
    </source>
</evidence>
<gene>
    <name evidence="6" type="ORF">CWO92_12225</name>
</gene>
<evidence type="ECO:0000313" key="7">
    <source>
        <dbReference type="Proteomes" id="UP000233440"/>
    </source>
</evidence>
<dbReference type="Gene3D" id="3.40.50.150">
    <property type="entry name" value="Vaccinia Virus protein VP39"/>
    <property type="match status" value="1"/>
</dbReference>
<dbReference type="Gene3D" id="2.30.130.10">
    <property type="entry name" value="PUA domain"/>
    <property type="match status" value="1"/>
</dbReference>
<dbReference type="InterPro" id="IPR041532">
    <property type="entry name" value="RlmI-like_PUA"/>
</dbReference>
<dbReference type="CDD" id="cd11572">
    <property type="entry name" value="RlmI_M_like"/>
    <property type="match status" value="1"/>
</dbReference>
<evidence type="ECO:0000256" key="1">
    <source>
        <dbReference type="ARBA" id="ARBA00022603"/>
    </source>
</evidence>
<feature type="domain" description="RlmI-like PUA" evidence="5">
    <location>
        <begin position="7"/>
        <end position="70"/>
    </location>
</feature>
<reference evidence="6 7" key="1">
    <citation type="submission" date="2017-11" db="EMBL/GenBank/DDBJ databases">
        <title>Bacillus camelliae sp. nov., isolated from pu'er tea.</title>
        <authorList>
            <person name="Niu L."/>
        </authorList>
    </citation>
    <scope>NUCLEOTIDE SEQUENCE [LARGE SCALE GENOMIC DNA]</scope>
    <source>
        <strain evidence="6 7">7578-1</strain>
    </source>
</reference>
<dbReference type="CDD" id="cd02440">
    <property type="entry name" value="AdoMet_MTases"/>
    <property type="match status" value="1"/>
</dbReference>
<keyword evidence="1 6" id="KW-0489">Methyltransferase</keyword>
<dbReference type="RefSeq" id="WP_101354497.1">
    <property type="nucleotide sequence ID" value="NZ_PIQO01000008.1"/>
</dbReference>
<dbReference type="PANTHER" id="PTHR43042:SF3">
    <property type="entry name" value="RIBOSOMAL RNA LARGE SUBUNIT METHYLTRANSFERASE YWBD-RELATED"/>
    <property type="match status" value="1"/>
</dbReference>
<evidence type="ECO:0000313" key="6">
    <source>
        <dbReference type="EMBL" id="PKR84792.1"/>
    </source>
</evidence>
<dbReference type="SUPFAM" id="SSF53335">
    <property type="entry name" value="S-adenosyl-L-methionine-dependent methyltransferases"/>
    <property type="match status" value="1"/>
</dbReference>
<dbReference type="GO" id="GO:0008168">
    <property type="term" value="F:methyltransferase activity"/>
    <property type="evidence" value="ECO:0007669"/>
    <property type="project" value="UniProtKB-KW"/>
</dbReference>
<organism evidence="6 7">
    <name type="scientific">Heyndrickxia camelliae</name>
    <dbReference type="NCBI Taxonomy" id="1707093"/>
    <lineage>
        <taxon>Bacteria</taxon>
        <taxon>Bacillati</taxon>
        <taxon>Bacillota</taxon>
        <taxon>Bacilli</taxon>
        <taxon>Bacillales</taxon>
        <taxon>Bacillaceae</taxon>
        <taxon>Heyndrickxia</taxon>
    </lineage>
</organism>
<dbReference type="GO" id="GO:0003723">
    <property type="term" value="F:RNA binding"/>
    <property type="evidence" value="ECO:0007669"/>
    <property type="project" value="InterPro"/>
</dbReference>
<proteinExistence type="predicted"/>
<dbReference type="Proteomes" id="UP000233440">
    <property type="component" value="Unassembled WGS sequence"/>
</dbReference>
<keyword evidence="2 6" id="KW-0808">Transferase</keyword>
<dbReference type="SUPFAM" id="SSF88697">
    <property type="entry name" value="PUA domain-like"/>
    <property type="match status" value="1"/>
</dbReference>
<dbReference type="InterPro" id="IPR029063">
    <property type="entry name" value="SAM-dependent_MTases_sf"/>
</dbReference>
<dbReference type="Pfam" id="PF10672">
    <property type="entry name" value="Methyltrans_SAM"/>
    <property type="match status" value="1"/>
</dbReference>
<feature type="domain" description="S-adenosylmethionine-dependent methyltransferase" evidence="4">
    <location>
        <begin position="185"/>
        <end position="341"/>
    </location>
</feature>
<dbReference type="Gene3D" id="3.30.750.80">
    <property type="entry name" value="RNA methyltransferase domain (HRMD) like"/>
    <property type="match status" value="1"/>
</dbReference>
<evidence type="ECO:0000256" key="3">
    <source>
        <dbReference type="ARBA" id="ARBA00022691"/>
    </source>
</evidence>
<evidence type="ECO:0000259" key="4">
    <source>
        <dbReference type="Pfam" id="PF10672"/>
    </source>
</evidence>
<dbReference type="InterPro" id="IPR015947">
    <property type="entry name" value="PUA-like_sf"/>
</dbReference>
<name>A0A2N3LJI6_9BACI</name>
<accession>A0A2N3LJI6</accession>
<dbReference type="EMBL" id="PIQO01000008">
    <property type="protein sequence ID" value="PKR84792.1"/>
    <property type="molecule type" value="Genomic_DNA"/>
</dbReference>
<dbReference type="InterPro" id="IPR019614">
    <property type="entry name" value="SAM-dep_methyl-trfase"/>
</dbReference>
<dbReference type="InterPro" id="IPR036974">
    <property type="entry name" value="PUA_sf"/>
</dbReference>
<keyword evidence="3" id="KW-0949">S-adenosyl-L-methionine</keyword>
<dbReference type="AlphaFoldDB" id="A0A2N3LJI6"/>
<comment type="caution">
    <text evidence="6">The sequence shown here is derived from an EMBL/GenBank/DDBJ whole genome shotgun (WGS) entry which is preliminary data.</text>
</comment>
<sequence>MNKEVSIQVKAKYVNQYKKGYPLILKDSLSNINHLQDEGVIIKLLDERKHFIAKGYFGKQNKGYGWILSKKENEDLNESFFEKKLSTAFKKREHFFEDRETTAFRVFNGEGDGIGGLIIDYYDGYYVMNWYSKGIYHFKSFVLQALENLVDFKGVYEKKRFDTKGQYIEDDDFVMGQRGNFPILVKENGVQFAVYLNEGAMVGVFLDQREVRKTIRDEYAKNKTVLNLFSYTGAFSVFAAVGGASKTTSVDVANRSKAKTTEQFTINGIDAAKEDIIVEDVFHYFKYAVRKGLQFDMVILDPPSFAKSKKHTFSAAKDYKNLLKDAIAITEDKGIIVASTNCSTFDMRKFKGFIDDAFTESGVRYQLKQEFSLPEDFRTIPEFKEGNYLKVVFIEKLG</sequence>
<keyword evidence="7" id="KW-1185">Reference proteome</keyword>
<dbReference type="GO" id="GO:0032259">
    <property type="term" value="P:methylation"/>
    <property type="evidence" value="ECO:0007669"/>
    <property type="project" value="UniProtKB-KW"/>
</dbReference>
<dbReference type="OrthoDB" id="9805492at2"/>
<protein>
    <submittedName>
        <fullName evidence="6">RlmI/RlmK family 23S rRNA methyltransferase</fullName>
    </submittedName>
</protein>
<evidence type="ECO:0000259" key="5">
    <source>
        <dbReference type="Pfam" id="PF17785"/>
    </source>
</evidence>
<dbReference type="Pfam" id="PF17785">
    <property type="entry name" value="PUA_3"/>
    <property type="match status" value="1"/>
</dbReference>